<protein>
    <submittedName>
        <fullName evidence="1">Uncharacterized protein</fullName>
    </submittedName>
</protein>
<dbReference type="Proteomes" id="UP000630615">
    <property type="component" value="Unassembled WGS sequence"/>
</dbReference>
<name>A0ABQ1NLC6_9ENTE</name>
<sequence length="62" mass="7309">MSQVSAFYCYYSQNKYYEVTTMLPFWSAGFNRVMIAVKKAIRAGIPVQLKTRYMMPFPEKPE</sequence>
<proteinExistence type="predicted"/>
<organism evidence="1 2">
    <name type="scientific">Enterococcus wangshanyuanii</name>
    <dbReference type="NCBI Taxonomy" id="2005703"/>
    <lineage>
        <taxon>Bacteria</taxon>
        <taxon>Bacillati</taxon>
        <taxon>Bacillota</taxon>
        <taxon>Bacilli</taxon>
        <taxon>Lactobacillales</taxon>
        <taxon>Enterococcaceae</taxon>
        <taxon>Enterococcus</taxon>
    </lineage>
</organism>
<evidence type="ECO:0000313" key="2">
    <source>
        <dbReference type="Proteomes" id="UP000630615"/>
    </source>
</evidence>
<keyword evidence="2" id="KW-1185">Reference proteome</keyword>
<reference evidence="2" key="1">
    <citation type="journal article" date="2019" name="Int. J. Syst. Evol. Microbiol.">
        <title>The Global Catalogue of Microorganisms (GCM) 10K type strain sequencing project: providing services to taxonomists for standard genome sequencing and annotation.</title>
        <authorList>
            <consortium name="The Broad Institute Genomics Platform"/>
            <consortium name="The Broad Institute Genome Sequencing Center for Infectious Disease"/>
            <person name="Wu L."/>
            <person name="Ma J."/>
        </authorList>
    </citation>
    <scope>NUCLEOTIDE SEQUENCE [LARGE SCALE GENOMIC DNA]</scope>
    <source>
        <strain evidence="2">CGMCC 1.15942</strain>
    </source>
</reference>
<dbReference type="EMBL" id="BMKI01000001">
    <property type="protein sequence ID" value="GGC77083.1"/>
    <property type="molecule type" value="Genomic_DNA"/>
</dbReference>
<comment type="caution">
    <text evidence="1">The sequence shown here is derived from an EMBL/GenBank/DDBJ whole genome shotgun (WGS) entry which is preliminary data.</text>
</comment>
<accession>A0ABQ1NLC6</accession>
<gene>
    <name evidence="1" type="ORF">GCM10011573_03410</name>
</gene>
<evidence type="ECO:0000313" key="1">
    <source>
        <dbReference type="EMBL" id="GGC77083.1"/>
    </source>
</evidence>